<dbReference type="EMBL" id="CP023004">
    <property type="protein sequence ID" value="AWI10534.1"/>
    <property type="molecule type" value="Genomic_DNA"/>
</dbReference>
<reference evidence="3 4" key="1">
    <citation type="journal article" date="2018" name="Syst. Appl. Microbiol.">
        <title>Ereboglobus luteus gen. nov. sp. nov. from cockroach guts, and new insights into the oxygen relationship of the genera Opitutus and Didymococcus (Verrucomicrobia: Opitutaceae).</title>
        <authorList>
            <person name="Tegtmeier D."/>
            <person name="Belitz A."/>
            <person name="Radek R."/>
            <person name="Heimerl T."/>
            <person name="Brune A."/>
        </authorList>
    </citation>
    <scope>NUCLEOTIDE SEQUENCE [LARGE SCALE GENOMIC DNA]</scope>
    <source>
        <strain evidence="3 4">Ho45</strain>
    </source>
</reference>
<keyword evidence="2" id="KW-1133">Transmembrane helix</keyword>
<dbReference type="InterPro" id="IPR012341">
    <property type="entry name" value="6hp_glycosidase-like_sf"/>
</dbReference>
<gene>
    <name evidence="3" type="ORF">CKA38_05300</name>
</gene>
<evidence type="ECO:0000313" key="3">
    <source>
        <dbReference type="EMBL" id="AWI10534.1"/>
    </source>
</evidence>
<dbReference type="InterPro" id="IPR010905">
    <property type="entry name" value="Glyco_hydro_88"/>
</dbReference>
<evidence type="ECO:0000313" key="4">
    <source>
        <dbReference type="Proteomes" id="UP000244896"/>
    </source>
</evidence>
<keyword evidence="1" id="KW-0378">Hydrolase</keyword>
<dbReference type="OrthoDB" id="258246at2"/>
<dbReference type="PANTHER" id="PTHR33886">
    <property type="entry name" value="UNSATURATED RHAMNOGALACTURONAN HYDROLASE (EUROFUNG)"/>
    <property type="match status" value="1"/>
</dbReference>
<accession>A0A2U8E7D3</accession>
<dbReference type="Proteomes" id="UP000244896">
    <property type="component" value="Chromosome"/>
</dbReference>
<dbReference type="InterPro" id="IPR052043">
    <property type="entry name" value="PolySaccharide_Degr_Enz"/>
</dbReference>
<dbReference type="PANTHER" id="PTHR33886:SF8">
    <property type="entry name" value="UNSATURATED RHAMNOGALACTURONAN HYDROLASE (EUROFUNG)"/>
    <property type="match status" value="1"/>
</dbReference>
<organism evidence="3 4">
    <name type="scientific">Ereboglobus luteus</name>
    <dbReference type="NCBI Taxonomy" id="1796921"/>
    <lineage>
        <taxon>Bacteria</taxon>
        <taxon>Pseudomonadati</taxon>
        <taxon>Verrucomicrobiota</taxon>
        <taxon>Opitutia</taxon>
        <taxon>Opitutales</taxon>
        <taxon>Opitutaceae</taxon>
        <taxon>Ereboglobus</taxon>
    </lineage>
</organism>
<dbReference type="AlphaFoldDB" id="A0A2U8E7D3"/>
<dbReference type="GO" id="GO:0005975">
    <property type="term" value="P:carbohydrate metabolic process"/>
    <property type="evidence" value="ECO:0007669"/>
    <property type="project" value="InterPro"/>
</dbReference>
<name>A0A2U8E7D3_9BACT</name>
<evidence type="ECO:0000256" key="2">
    <source>
        <dbReference type="SAM" id="Phobius"/>
    </source>
</evidence>
<sequence length="555" mass="61975">MIETVCSGITGSPGAAAARVVWFAMMRPQRGSIRRYFISTSQGGRPCAGGKLFMMRIVAFCRQCDDAHSLGLNTYVLLSQRFCNQVFSHLASIMGNTTPLRRHAGHAVVFAALFSLGGIVAAPVLTAASVAPEYPIPYVVPEASEVEASVARIHGYVVAHSSFRVIDKNTGLEIKAPDFEKFAPDAVIDPSLGAFNRWDYPIGVILTSFDHLATVTGKDAYREHGRRFFEYTFTWMPWFRAMQEKTGKRNDYTRMVRMAALDHCGAITASLIRAHMRQPDPRFRAWINVVDDYISHKQFRFEDGTLARQRPQARSLWTDDMYMGVSFLVQMGRLTGDAKYWHDAVRQVVQLSARLFDRNQELYDHGWSENMAGYDPRFYWGRANGWAVLAMAELLSGVPEDFPGRAKVLDLFQRTCRRLVELQDGGGLWHNLLDRGETYLETSASAMFTFALARGVNEGWLSPLYAPTAITGWNGVAARILEDGRVSGICEGTTYAHDSTYYFYRGAGSDTTFIGTVVYAGAEIIQLLNNPRVQITRPKPNAVNSAMQVRAMAAD</sequence>
<evidence type="ECO:0000256" key="1">
    <source>
        <dbReference type="ARBA" id="ARBA00022801"/>
    </source>
</evidence>
<keyword evidence="2" id="KW-0472">Membrane</keyword>
<dbReference type="Gene3D" id="1.50.10.10">
    <property type="match status" value="1"/>
</dbReference>
<dbReference type="InterPro" id="IPR008928">
    <property type="entry name" value="6-hairpin_glycosidase_sf"/>
</dbReference>
<protein>
    <recommendedName>
        <fullName evidence="5">Glycosyl hydrolase family 88</fullName>
    </recommendedName>
</protein>
<dbReference type="Pfam" id="PF07470">
    <property type="entry name" value="Glyco_hydro_88"/>
    <property type="match status" value="1"/>
</dbReference>
<dbReference type="SUPFAM" id="SSF48208">
    <property type="entry name" value="Six-hairpin glycosidases"/>
    <property type="match status" value="1"/>
</dbReference>
<proteinExistence type="predicted"/>
<dbReference type="GO" id="GO:0016787">
    <property type="term" value="F:hydrolase activity"/>
    <property type="evidence" value="ECO:0007669"/>
    <property type="project" value="UniProtKB-KW"/>
</dbReference>
<keyword evidence="4" id="KW-1185">Reference proteome</keyword>
<dbReference type="KEGG" id="elut:CKA38_05300"/>
<keyword evidence="2" id="KW-0812">Transmembrane</keyword>
<evidence type="ECO:0008006" key="5">
    <source>
        <dbReference type="Google" id="ProtNLM"/>
    </source>
</evidence>
<feature type="transmembrane region" description="Helical" evidence="2">
    <location>
        <begin position="104"/>
        <end position="125"/>
    </location>
</feature>